<dbReference type="OrthoDB" id="5243870at2"/>
<comment type="caution">
    <text evidence="1">The sequence shown here is derived from an EMBL/GenBank/DDBJ whole genome shotgun (WGS) entry which is preliminary data.</text>
</comment>
<gene>
    <name evidence="1" type="ORF">H3147_05785</name>
</gene>
<name>A0A7W3ZS25_9ACTN</name>
<reference evidence="2" key="1">
    <citation type="submission" date="2020-05" db="EMBL/GenBank/DDBJ databases">
        <title>Classification of alakaliphilic streptomycetes isolated from an alkaline soil next to Lonar Crater, India and a proposal for the recognition of Streptomyces alkaliterrae sp. nov.</title>
        <authorList>
            <person name="Golinska P."/>
        </authorList>
    </citation>
    <scope>NUCLEOTIDE SEQUENCE [LARGE SCALE GENOMIC DNA]</scope>
    <source>
        <strain evidence="2">OF8</strain>
    </source>
</reference>
<protein>
    <recommendedName>
        <fullName evidence="3">ParA family protein</fullName>
    </recommendedName>
</protein>
<dbReference type="SUPFAM" id="SSF52540">
    <property type="entry name" value="P-loop containing nucleoside triphosphate hydrolases"/>
    <property type="match status" value="1"/>
</dbReference>
<dbReference type="Gene3D" id="3.40.50.300">
    <property type="entry name" value="P-loop containing nucleotide triphosphate hydrolases"/>
    <property type="match status" value="1"/>
</dbReference>
<organism evidence="1 2">
    <name type="scientific">Streptomyces alkaliterrae</name>
    <dbReference type="NCBI Taxonomy" id="2213162"/>
    <lineage>
        <taxon>Bacteria</taxon>
        <taxon>Bacillati</taxon>
        <taxon>Actinomycetota</taxon>
        <taxon>Actinomycetes</taxon>
        <taxon>Kitasatosporales</taxon>
        <taxon>Streptomycetaceae</taxon>
        <taxon>Streptomyces</taxon>
    </lineage>
</organism>
<sequence length="275" mass="29723">MAVVALAGCAGSPGVTTTALALQHAWPLQGRKLMLAECDPARGTVLFGALRGQYGDAYTLGNLSVAGRAGQKAFSEAFWRQLLDVSHEKTDPPKSRVILPGFTDHQQAAGFRPVWGLLSQMLHGIAANDIDVLVDLGRDGAFGPSEVLARQADVMVLVVRTTMPMIRDAVRRLEQLEEHCRRVRVVLIEEDYPDAYVVQELRKAAGVRVDLLGTLPLARREAEVFSKGVDMPRGFARSKLMLAAGSLAAGLKQELLQASPPGRPPMARAEVGRAR</sequence>
<evidence type="ECO:0008006" key="3">
    <source>
        <dbReference type="Google" id="ProtNLM"/>
    </source>
</evidence>
<dbReference type="InterPro" id="IPR027417">
    <property type="entry name" value="P-loop_NTPase"/>
</dbReference>
<evidence type="ECO:0000313" key="2">
    <source>
        <dbReference type="Proteomes" id="UP000517765"/>
    </source>
</evidence>
<dbReference type="AlphaFoldDB" id="A0A7W3ZS25"/>
<evidence type="ECO:0000313" key="1">
    <source>
        <dbReference type="EMBL" id="MBB1258340.1"/>
    </source>
</evidence>
<accession>A0A7W3ZS25</accession>
<dbReference type="RefSeq" id="WP_153507659.1">
    <property type="nucleotide sequence ID" value="NZ_JABJXA010000021.1"/>
</dbReference>
<proteinExistence type="predicted"/>
<dbReference type="EMBL" id="JABJXA010000021">
    <property type="protein sequence ID" value="MBB1258340.1"/>
    <property type="molecule type" value="Genomic_DNA"/>
</dbReference>
<dbReference type="Proteomes" id="UP000517765">
    <property type="component" value="Unassembled WGS sequence"/>
</dbReference>